<name>A0A1H5CSG9_9MICO</name>
<reference evidence="4" key="1">
    <citation type="submission" date="2016-10" db="EMBL/GenBank/DDBJ databases">
        <authorList>
            <person name="Varghese N."/>
            <person name="Submissions S."/>
        </authorList>
    </citation>
    <scope>NUCLEOTIDE SEQUENCE [LARGE SCALE GENOMIC DNA]</scope>
    <source>
        <strain evidence="4">DSM 21368</strain>
    </source>
</reference>
<evidence type="ECO:0000313" key="3">
    <source>
        <dbReference type="EMBL" id="SED69454.1"/>
    </source>
</evidence>
<dbReference type="AlphaFoldDB" id="A0A1H5CSG9"/>
<gene>
    <name evidence="3" type="ORF">SAMN04488554_0454</name>
</gene>
<evidence type="ECO:0008006" key="5">
    <source>
        <dbReference type="Google" id="ProtNLM"/>
    </source>
</evidence>
<evidence type="ECO:0000256" key="2">
    <source>
        <dbReference type="SAM" id="SignalP"/>
    </source>
</evidence>
<protein>
    <recommendedName>
        <fullName evidence="5">Secreted protein</fullName>
    </recommendedName>
</protein>
<feature type="chain" id="PRO_5011685322" description="Secreted protein" evidence="2">
    <location>
        <begin position="25"/>
        <end position="84"/>
    </location>
</feature>
<feature type="signal peptide" evidence="2">
    <location>
        <begin position="1"/>
        <end position="24"/>
    </location>
</feature>
<keyword evidence="2" id="KW-0732">Signal</keyword>
<dbReference type="Proteomes" id="UP000199220">
    <property type="component" value="Unassembled WGS sequence"/>
</dbReference>
<accession>A0A1H5CSG9</accession>
<organism evidence="3 4">
    <name type="scientific">Ruania alba</name>
    <dbReference type="NCBI Taxonomy" id="648782"/>
    <lineage>
        <taxon>Bacteria</taxon>
        <taxon>Bacillati</taxon>
        <taxon>Actinomycetota</taxon>
        <taxon>Actinomycetes</taxon>
        <taxon>Micrococcales</taxon>
        <taxon>Ruaniaceae</taxon>
        <taxon>Ruania</taxon>
    </lineage>
</organism>
<evidence type="ECO:0000313" key="4">
    <source>
        <dbReference type="Proteomes" id="UP000199220"/>
    </source>
</evidence>
<keyword evidence="4" id="KW-1185">Reference proteome</keyword>
<dbReference type="STRING" id="648782.SAMN04488554_0454"/>
<proteinExistence type="predicted"/>
<feature type="compositionally biased region" description="Polar residues" evidence="1">
    <location>
        <begin position="59"/>
        <end position="84"/>
    </location>
</feature>
<sequence>MIWVTAITWMLLGVCAFVACVAVAVSSGQWQVTFDDPSDPDQAEMMESRVTPGIEWDMNRTTGGSSGEITPATTEGASRTQNRE</sequence>
<dbReference type="EMBL" id="FNTX01000001">
    <property type="protein sequence ID" value="SED69454.1"/>
    <property type="molecule type" value="Genomic_DNA"/>
</dbReference>
<evidence type="ECO:0000256" key="1">
    <source>
        <dbReference type="SAM" id="MobiDB-lite"/>
    </source>
</evidence>
<feature type="region of interest" description="Disordered" evidence="1">
    <location>
        <begin position="49"/>
        <end position="84"/>
    </location>
</feature>
<dbReference type="RefSeq" id="WP_139177549.1">
    <property type="nucleotide sequence ID" value="NZ_FNTX01000001.1"/>
</dbReference>